<evidence type="ECO:0000256" key="6">
    <source>
        <dbReference type="ARBA" id="ARBA00022490"/>
    </source>
</evidence>
<feature type="compositionally biased region" description="Basic and acidic residues" evidence="16">
    <location>
        <begin position="397"/>
        <end position="409"/>
    </location>
</feature>
<feature type="coiled-coil region" evidence="15">
    <location>
        <begin position="237"/>
        <end position="317"/>
    </location>
</feature>
<proteinExistence type="predicted"/>
<gene>
    <name evidence="18" type="primary">BFSP1</name>
</gene>
<dbReference type="GO" id="GO:0005938">
    <property type="term" value="C:cell cortex"/>
    <property type="evidence" value="ECO:0007669"/>
    <property type="project" value="UniProtKB-SubCell"/>
</dbReference>
<sequence length="611" mass="69072">MYKATYLREVRKEKYEHTDSLEEMELPDILSIESALQGRENMQELNERFARYIGRARVLEQRNAVLRKQLETLLRMEEAADLADVFSEQLNLHRRRIGELGSDRGRLERELKDAERTLDEFNSRYKSECEYQQQLRSTLEHLNKEADNALLRNLEFQIQSQFLQDDINATKERYRKNLAEIQTYVNILRQIDQAIPRLPTVSLGIAEEKFLAQRRVPALRNQLEEYKSTICGLQGEKQKLQSETAVLEAAIRNTQESYDDEIQLYNEQIEVLRRETEEAERVLEKYTSKCRSLAMYQLSLENELERYKRIIENEDNRLNVAIIGTPMSLFTAGYQYSHTPLISSRGKDITQAVQDITSAKPRQKILAKKVLKKKEIASKGALESGLEGTQEGDQEEEQGRMMEEDRQLVPEDVPDGSRISKGFEMLRDLVKGHIRKHPKPQPEPEPVVDIYTKGRYVTVTGEGSYLSPSFCSSSPSAGHVSVIPENGSAPADDGKDTPVSGPDTPPSPGPSPMPLAPTPRADGEGEGGHGNGESKEGEGGKDKKGKMVLPPIPYAGSDLPPDSVSYEKVEVVESVEKRSDDSRVKGYEETAVIVETMVEKSRKKKHGGMSS</sequence>
<dbReference type="GO" id="GO:0005882">
    <property type="term" value="C:intermediate filament"/>
    <property type="evidence" value="ECO:0007669"/>
    <property type="project" value="UniProtKB-KW"/>
</dbReference>
<evidence type="ECO:0000313" key="19">
    <source>
        <dbReference type="Proteomes" id="UP000694397"/>
    </source>
</evidence>
<evidence type="ECO:0000256" key="12">
    <source>
        <dbReference type="ARBA" id="ARBA00023136"/>
    </source>
</evidence>
<protein>
    <recommendedName>
        <fullName evidence="4">Filensin</fullName>
    </recommendedName>
    <alternativeName>
        <fullName evidence="14">Beaded filament structural protein 1</fullName>
    </alternativeName>
</protein>
<dbReference type="GO" id="GO:0070307">
    <property type="term" value="P:lens fiber cell development"/>
    <property type="evidence" value="ECO:0007669"/>
    <property type="project" value="TreeGrafter"/>
</dbReference>
<dbReference type="Gene3D" id="1.20.5.1160">
    <property type="entry name" value="Vasodilator-stimulated phosphoprotein"/>
    <property type="match status" value="1"/>
</dbReference>
<feature type="region of interest" description="Disordered" evidence="16">
    <location>
        <begin position="470"/>
        <end position="562"/>
    </location>
</feature>
<dbReference type="SUPFAM" id="SSF64593">
    <property type="entry name" value="Intermediate filament protein, coiled coil region"/>
    <property type="match status" value="1"/>
</dbReference>
<reference evidence="18" key="3">
    <citation type="submission" date="2025-09" db="UniProtKB">
        <authorList>
            <consortium name="Ensembl"/>
        </authorList>
    </citation>
    <scope>IDENTIFICATION</scope>
</reference>
<dbReference type="GeneTree" id="ENSGT00390000016976"/>
<accession>A0A8C9QY54</accession>
<keyword evidence="11 15" id="KW-0175">Coiled coil</keyword>
<name>A0A8C9QY54_SCLFO</name>
<evidence type="ECO:0000256" key="2">
    <source>
        <dbReference type="ARBA" id="ARBA00004413"/>
    </source>
</evidence>
<keyword evidence="13" id="KW-0206">Cytoskeleton</keyword>
<organism evidence="18 19">
    <name type="scientific">Scleropages formosus</name>
    <name type="common">Asian bonytongue</name>
    <name type="synonym">Osteoglossum formosum</name>
    <dbReference type="NCBI Taxonomy" id="113540"/>
    <lineage>
        <taxon>Eukaryota</taxon>
        <taxon>Metazoa</taxon>
        <taxon>Chordata</taxon>
        <taxon>Craniata</taxon>
        <taxon>Vertebrata</taxon>
        <taxon>Euteleostomi</taxon>
        <taxon>Actinopterygii</taxon>
        <taxon>Neopterygii</taxon>
        <taxon>Teleostei</taxon>
        <taxon>Osteoglossocephala</taxon>
        <taxon>Osteoglossomorpha</taxon>
        <taxon>Osteoglossiformes</taxon>
        <taxon>Osteoglossidae</taxon>
        <taxon>Scleropages</taxon>
    </lineage>
</organism>
<dbReference type="PANTHER" id="PTHR14069:SF0">
    <property type="entry name" value="FILENSIN"/>
    <property type="match status" value="1"/>
</dbReference>
<keyword evidence="19" id="KW-1185">Reference proteome</keyword>
<keyword evidence="8" id="KW-0273">Eye lens protein</keyword>
<feature type="region of interest" description="Disordered" evidence="16">
    <location>
        <begin position="381"/>
        <end position="419"/>
    </location>
</feature>
<dbReference type="SMART" id="SM01391">
    <property type="entry name" value="Filament"/>
    <property type="match status" value="1"/>
</dbReference>
<evidence type="ECO:0000256" key="15">
    <source>
        <dbReference type="SAM" id="Coils"/>
    </source>
</evidence>
<feature type="coiled-coil region" evidence="15">
    <location>
        <begin position="42"/>
        <end position="159"/>
    </location>
</feature>
<keyword evidence="10" id="KW-0403">Intermediate filament</keyword>
<evidence type="ECO:0000256" key="7">
    <source>
        <dbReference type="ARBA" id="ARBA00022553"/>
    </source>
</evidence>
<dbReference type="OrthoDB" id="9942423at2759"/>
<keyword evidence="5" id="KW-1003">Cell membrane</keyword>
<evidence type="ECO:0000256" key="1">
    <source>
        <dbReference type="ARBA" id="ARBA00004245"/>
    </source>
</evidence>
<evidence type="ECO:0000256" key="8">
    <source>
        <dbReference type="ARBA" id="ARBA00022613"/>
    </source>
</evidence>
<feature type="compositionally biased region" description="Basic and acidic residues" evidence="16">
    <location>
        <begin position="521"/>
        <end position="542"/>
    </location>
</feature>
<dbReference type="AlphaFoldDB" id="A0A8C9QY54"/>
<reference evidence="18" key="2">
    <citation type="submission" date="2025-08" db="UniProtKB">
        <authorList>
            <consortium name="Ensembl"/>
        </authorList>
    </citation>
    <scope>IDENTIFICATION</scope>
</reference>
<evidence type="ECO:0000259" key="17">
    <source>
        <dbReference type="PROSITE" id="PS51842"/>
    </source>
</evidence>
<evidence type="ECO:0000256" key="5">
    <source>
        <dbReference type="ARBA" id="ARBA00022475"/>
    </source>
</evidence>
<dbReference type="Pfam" id="PF00038">
    <property type="entry name" value="Filament"/>
    <property type="match status" value="1"/>
</dbReference>
<keyword evidence="6" id="KW-0963">Cytoplasm</keyword>
<dbReference type="InterPro" id="IPR042358">
    <property type="entry name" value="BFSP1"/>
</dbReference>
<keyword evidence="12" id="KW-0472">Membrane</keyword>
<dbReference type="PANTHER" id="PTHR14069">
    <property type="entry name" value="FILENSIN"/>
    <property type="match status" value="1"/>
</dbReference>
<evidence type="ECO:0000256" key="11">
    <source>
        <dbReference type="ARBA" id="ARBA00023054"/>
    </source>
</evidence>
<dbReference type="Gene3D" id="1.20.5.170">
    <property type="match status" value="1"/>
</dbReference>
<dbReference type="PROSITE" id="PS51842">
    <property type="entry name" value="IF_ROD_2"/>
    <property type="match status" value="1"/>
</dbReference>
<dbReference type="Ensembl" id="ENSSFOT00015001370.2">
    <property type="protein sequence ID" value="ENSSFOP00015001335.2"/>
    <property type="gene ID" value="ENSSFOG00015000902.2"/>
</dbReference>
<evidence type="ECO:0000256" key="14">
    <source>
        <dbReference type="ARBA" id="ARBA00031415"/>
    </source>
</evidence>
<evidence type="ECO:0000256" key="4">
    <source>
        <dbReference type="ARBA" id="ARBA00019025"/>
    </source>
</evidence>
<dbReference type="Proteomes" id="UP000694397">
    <property type="component" value="Chromosome 16"/>
</dbReference>
<evidence type="ECO:0000256" key="10">
    <source>
        <dbReference type="ARBA" id="ARBA00022754"/>
    </source>
</evidence>
<dbReference type="GO" id="GO:0005212">
    <property type="term" value="F:structural constituent of eye lens"/>
    <property type="evidence" value="ECO:0007669"/>
    <property type="project" value="UniProtKB-KW"/>
</dbReference>
<feature type="compositionally biased region" description="Pro residues" evidence="16">
    <location>
        <begin position="503"/>
        <end position="517"/>
    </location>
</feature>
<evidence type="ECO:0000313" key="18">
    <source>
        <dbReference type="Ensembl" id="ENSSFOP00015001335.2"/>
    </source>
</evidence>
<dbReference type="GO" id="GO:0005886">
    <property type="term" value="C:plasma membrane"/>
    <property type="evidence" value="ECO:0007669"/>
    <property type="project" value="UniProtKB-SubCell"/>
</dbReference>
<keyword evidence="7" id="KW-0597">Phosphoprotein</keyword>
<feature type="domain" description="IF rod" evidence="17">
    <location>
        <begin position="38"/>
        <end position="318"/>
    </location>
</feature>
<evidence type="ECO:0000256" key="3">
    <source>
        <dbReference type="ARBA" id="ARBA00004544"/>
    </source>
</evidence>
<evidence type="ECO:0000256" key="13">
    <source>
        <dbReference type="ARBA" id="ARBA00023212"/>
    </source>
</evidence>
<keyword evidence="9" id="KW-0677">Repeat</keyword>
<evidence type="ECO:0000256" key="16">
    <source>
        <dbReference type="SAM" id="MobiDB-lite"/>
    </source>
</evidence>
<reference evidence="18 19" key="1">
    <citation type="submission" date="2019-04" db="EMBL/GenBank/DDBJ databases">
        <authorList>
            <consortium name="Wellcome Sanger Institute Data Sharing"/>
        </authorList>
    </citation>
    <scope>NUCLEOTIDE SEQUENCE [LARGE SCALE GENOMIC DNA]</scope>
</reference>
<dbReference type="InterPro" id="IPR039008">
    <property type="entry name" value="IF_rod_dom"/>
</dbReference>
<evidence type="ECO:0000256" key="9">
    <source>
        <dbReference type="ARBA" id="ARBA00022737"/>
    </source>
</evidence>
<comment type="subcellular location">
    <subcellularLocation>
        <location evidence="2">Cell membrane</location>
        <topology evidence="2">Peripheral membrane protein</topology>
        <orientation evidence="2">Cytoplasmic side</orientation>
    </subcellularLocation>
    <subcellularLocation>
        <location evidence="3">Cytoplasm</location>
        <location evidence="3">Cell cortex</location>
    </subcellularLocation>
    <subcellularLocation>
        <location evidence="1">Cytoplasm</location>
        <location evidence="1">Cytoskeleton</location>
    </subcellularLocation>
</comment>